<evidence type="ECO:0000313" key="3">
    <source>
        <dbReference type="Proteomes" id="UP000290433"/>
    </source>
</evidence>
<keyword evidence="1" id="KW-0812">Transmembrane</keyword>
<keyword evidence="1" id="KW-0472">Membrane</keyword>
<sequence length="39" mass="4606">MFLNLCFLVFSHEFTNFSFIIIVFLFHADSADFGRFAQI</sequence>
<accession>A0A444VZ99</accession>
<dbReference type="Proteomes" id="UP000290433">
    <property type="component" value="Unassembled WGS sequence"/>
</dbReference>
<feature type="transmembrane region" description="Helical" evidence="1">
    <location>
        <begin position="7"/>
        <end position="26"/>
    </location>
</feature>
<comment type="caution">
    <text evidence="2">The sequence shown here is derived from an EMBL/GenBank/DDBJ whole genome shotgun (WGS) entry which is preliminary data.</text>
</comment>
<dbReference type="AlphaFoldDB" id="A0A444VZ99"/>
<dbReference type="EMBL" id="JUIV01000006">
    <property type="protein sequence ID" value="RYJ38808.1"/>
    <property type="molecule type" value="Genomic_DNA"/>
</dbReference>
<gene>
    <name evidence="2" type="ORF">NU08_2033</name>
</gene>
<keyword evidence="1" id="KW-1133">Transmembrane helix</keyword>
<evidence type="ECO:0000256" key="1">
    <source>
        <dbReference type="SAM" id="Phobius"/>
    </source>
</evidence>
<proteinExistence type="predicted"/>
<reference evidence="2 3" key="1">
    <citation type="submission" date="2014-12" db="EMBL/GenBank/DDBJ databases">
        <title>Genome sequence of Flavobacterium anhuiense RCM74.</title>
        <authorList>
            <person name="Kim J.F."/>
            <person name="Song J.Y."/>
            <person name="Kwak M.-J."/>
            <person name="Lee S.-W."/>
        </authorList>
    </citation>
    <scope>NUCLEOTIDE SEQUENCE [LARGE SCALE GENOMIC DNA]</scope>
    <source>
        <strain evidence="2 3">RCM74</strain>
    </source>
</reference>
<evidence type="ECO:0000313" key="2">
    <source>
        <dbReference type="EMBL" id="RYJ38808.1"/>
    </source>
</evidence>
<protein>
    <submittedName>
        <fullName evidence="2">Uncharacterized protein</fullName>
    </submittedName>
</protein>
<organism evidence="2 3">
    <name type="scientific">Flavobacterium anhuiense</name>
    <dbReference type="NCBI Taxonomy" id="459526"/>
    <lineage>
        <taxon>Bacteria</taxon>
        <taxon>Pseudomonadati</taxon>
        <taxon>Bacteroidota</taxon>
        <taxon>Flavobacteriia</taxon>
        <taxon>Flavobacteriales</taxon>
        <taxon>Flavobacteriaceae</taxon>
        <taxon>Flavobacterium</taxon>
    </lineage>
</organism>
<name>A0A444VZ99_9FLAO</name>